<evidence type="ECO:0000256" key="3">
    <source>
        <dbReference type="ARBA" id="ARBA00022737"/>
    </source>
</evidence>
<accession>A0A059CUE0</accession>
<evidence type="ECO:0000256" key="1">
    <source>
        <dbReference type="ARBA" id="ARBA00011982"/>
    </source>
</evidence>
<dbReference type="InterPro" id="IPR042197">
    <property type="entry name" value="Apaf_helical"/>
</dbReference>
<reference evidence="11" key="1">
    <citation type="submission" date="2013-07" db="EMBL/GenBank/DDBJ databases">
        <title>The genome of Eucalyptus grandis.</title>
        <authorList>
            <person name="Schmutz J."/>
            <person name="Hayes R."/>
            <person name="Myburg A."/>
            <person name="Tuskan G."/>
            <person name="Grattapaglia D."/>
            <person name="Rokhsar D.S."/>
        </authorList>
    </citation>
    <scope>NUCLEOTIDE SEQUENCE</scope>
    <source>
        <tissue evidence="11">Leaf extractions</tissue>
    </source>
</reference>
<keyword evidence="4" id="KW-0611">Plant defense</keyword>
<feature type="domain" description="NB-ARC" evidence="7">
    <location>
        <begin position="3"/>
        <end position="175"/>
    </location>
</feature>
<dbReference type="EC" id="3.2.2.6" evidence="1"/>
<dbReference type="SUPFAM" id="SSF52058">
    <property type="entry name" value="L domain-like"/>
    <property type="match status" value="1"/>
</dbReference>
<dbReference type="OMA" id="CIRAPLL"/>
<gene>
    <name evidence="11" type="ORF">EUGRSUZ_C03469</name>
</gene>
<dbReference type="InterPro" id="IPR027417">
    <property type="entry name" value="P-loop_NTPase"/>
</dbReference>
<dbReference type="SUPFAM" id="SSF52540">
    <property type="entry name" value="P-loop containing nucleoside triphosphate hydrolases"/>
    <property type="match status" value="1"/>
</dbReference>
<name>A0A059CUE0_EUCGR</name>
<dbReference type="Pfam" id="PF23286">
    <property type="entry name" value="LRR_13"/>
    <property type="match status" value="1"/>
</dbReference>
<evidence type="ECO:0000256" key="6">
    <source>
        <dbReference type="ARBA" id="ARBA00047304"/>
    </source>
</evidence>
<feature type="domain" description="Disease resistance protein Roq1-like winged-helix" evidence="9">
    <location>
        <begin position="243"/>
        <end position="312"/>
    </location>
</feature>
<dbReference type="Pfam" id="PF23282">
    <property type="entry name" value="WHD_ROQ1"/>
    <property type="match status" value="1"/>
</dbReference>
<dbReference type="InterPro" id="IPR058546">
    <property type="entry name" value="RPS4B/Roq1-like_LRR"/>
</dbReference>
<dbReference type="InterPro" id="IPR002182">
    <property type="entry name" value="NB-ARC"/>
</dbReference>
<dbReference type="PANTHER" id="PTHR11017">
    <property type="entry name" value="LEUCINE-RICH REPEAT-CONTAINING PROTEIN"/>
    <property type="match status" value="1"/>
</dbReference>
<dbReference type="InterPro" id="IPR003591">
    <property type="entry name" value="Leu-rich_rpt_typical-subtyp"/>
</dbReference>
<dbReference type="GO" id="GO:0006952">
    <property type="term" value="P:defense response"/>
    <property type="evidence" value="ECO:0007669"/>
    <property type="project" value="InterPro"/>
</dbReference>
<dbReference type="InterPro" id="IPR058192">
    <property type="entry name" value="WHD_ROQ1-like"/>
</dbReference>
<evidence type="ECO:0000256" key="5">
    <source>
        <dbReference type="ARBA" id="ARBA00023027"/>
    </source>
</evidence>
<keyword evidence="3" id="KW-0677">Repeat</keyword>
<dbReference type="Gramene" id="KCW82088">
    <property type="protein sequence ID" value="KCW82088"/>
    <property type="gene ID" value="EUGRSUZ_C03469"/>
</dbReference>
<proteinExistence type="predicted"/>
<evidence type="ECO:0000259" key="9">
    <source>
        <dbReference type="Pfam" id="PF23282"/>
    </source>
</evidence>
<dbReference type="Gene3D" id="1.10.8.430">
    <property type="entry name" value="Helical domain of apoptotic protease-activating factors"/>
    <property type="match status" value="1"/>
</dbReference>
<feature type="domain" description="C-JID" evidence="8">
    <location>
        <begin position="726"/>
        <end position="849"/>
    </location>
</feature>
<dbReference type="AlphaFoldDB" id="A0A059CUE0"/>
<evidence type="ECO:0000313" key="11">
    <source>
        <dbReference type="EMBL" id="KCW82088.1"/>
    </source>
</evidence>
<dbReference type="InterPro" id="IPR045344">
    <property type="entry name" value="C-JID"/>
</dbReference>
<sequence length="881" mass="100305">MDSHVDRMHTLLDMELNEVRIVGICGFGGIGKTTIAKATYNAFVHKFEYCRFLSSVRESCEKFAESGLLRLQEALIYKVRWDDCLKLHNVDEGMSMIKSRLSKKKVLIVIDDVNQLIQLEKLVGGCDWFGCGSRIIITTRDEHLLTAHNIQSMYRVRRLDRLPAHKLFSSIAFQNYPPLDYEKLSYDIVDYTKGLPLAIKILGSFLQGRSLLEWKSTLDRLERVFNGEIFSVLRISFDSLDDYDKDIFLDIACFFKGESRSKVTKILGSCDLCPDVGIAVLIDKSLITIEYGKLEMHDMIQEMGREIVRRESPKGTNKVEAIMLKLPAPDTVHFSAQAFTNMTRLRIFLAPNVKHSGDPIYFPAELRWLEWPEYSQPSVPFNTSDRKLVGLDLSKSSIRILGKEFKLFRNVRSVNFSYCVLLRKIPDVSSLPNLESLDLQECTKLVEIHQSLGRLAKLVYLNFLNCCNLSRFPNSLKASSLENLILRGCSKLSRFPDILVPMKRLKTLALHETAIEELPSSLANLVELKELCLSDCLDLKNLPCSIYTLQHLEHIFVDGCSQLTKFPQCVWGSRDCTNVSLPLALSSVINLNVQRCSLSELSFLKNLHCMSSLTMLDLSENKFVSLPTCISQFTKLQQLCLMHCKQLREILALPPNITSLHAKGCESLETCVDLLDVLRYNPDESPWLRRIDFSGCQKLIQDRCSSNCTMLSIEGLLGETRIDIFHPGNKIPRWFKHQSTTRLIRFPVLSESYRDIAGLAFCAIVSSPTRKEVDILCEIQLFVSNQETYGGVDCFSSLESDHVWLLYVPRRMMWGLDAKLLNLCSEFTILFRASEGTLRSCGAHLVYRQGKQPNDANIDPLNANKNPTSSRGRRCKRSKLF</sequence>
<dbReference type="InParanoid" id="A0A059CUE0"/>
<evidence type="ECO:0000256" key="2">
    <source>
        <dbReference type="ARBA" id="ARBA00022614"/>
    </source>
</evidence>
<dbReference type="Pfam" id="PF20160">
    <property type="entry name" value="C-JID"/>
    <property type="match status" value="1"/>
</dbReference>
<organism evidence="11">
    <name type="scientific">Eucalyptus grandis</name>
    <name type="common">Flooded gum</name>
    <dbReference type="NCBI Taxonomy" id="71139"/>
    <lineage>
        <taxon>Eukaryota</taxon>
        <taxon>Viridiplantae</taxon>
        <taxon>Streptophyta</taxon>
        <taxon>Embryophyta</taxon>
        <taxon>Tracheophyta</taxon>
        <taxon>Spermatophyta</taxon>
        <taxon>Magnoliopsida</taxon>
        <taxon>eudicotyledons</taxon>
        <taxon>Gunneridae</taxon>
        <taxon>Pentapetalae</taxon>
        <taxon>rosids</taxon>
        <taxon>malvids</taxon>
        <taxon>Myrtales</taxon>
        <taxon>Myrtaceae</taxon>
        <taxon>Myrtoideae</taxon>
        <taxon>Eucalypteae</taxon>
        <taxon>Eucalyptus</taxon>
    </lineage>
</organism>
<keyword evidence="5" id="KW-0520">NAD</keyword>
<dbReference type="PRINTS" id="PR00364">
    <property type="entry name" value="DISEASERSIST"/>
</dbReference>
<dbReference type="SMART" id="SM00369">
    <property type="entry name" value="LRR_TYP"/>
    <property type="match status" value="3"/>
</dbReference>
<dbReference type="EMBL" id="KK198755">
    <property type="protein sequence ID" value="KCW82088.1"/>
    <property type="molecule type" value="Genomic_DNA"/>
</dbReference>
<dbReference type="InterPro" id="IPR044974">
    <property type="entry name" value="Disease_R_plants"/>
</dbReference>
<dbReference type="GO" id="GO:0061809">
    <property type="term" value="F:NAD+ nucleosidase activity, cyclic ADP-ribose generating"/>
    <property type="evidence" value="ECO:0007669"/>
    <property type="project" value="UniProtKB-EC"/>
</dbReference>
<dbReference type="FunCoup" id="A0A059CUE0">
    <property type="interactions" value="427"/>
</dbReference>
<dbReference type="PANTHER" id="PTHR11017:SF527">
    <property type="entry name" value="TMV RESISTANCE PROTEIN N-LIKE"/>
    <property type="match status" value="1"/>
</dbReference>
<dbReference type="Gene3D" id="3.80.10.10">
    <property type="entry name" value="Ribonuclease Inhibitor"/>
    <property type="match status" value="2"/>
</dbReference>
<dbReference type="InterPro" id="IPR032675">
    <property type="entry name" value="LRR_dom_sf"/>
</dbReference>
<dbReference type="GO" id="GO:0043531">
    <property type="term" value="F:ADP binding"/>
    <property type="evidence" value="ECO:0007669"/>
    <property type="project" value="InterPro"/>
</dbReference>
<keyword evidence="2" id="KW-0433">Leucine-rich repeat</keyword>
<feature type="domain" description="Disease resistance protein RPS4B/Roq1-like leucine-rich repeats" evidence="10">
    <location>
        <begin position="479"/>
        <end position="674"/>
    </location>
</feature>
<protein>
    <recommendedName>
        <fullName evidence="1">ADP-ribosyl cyclase/cyclic ADP-ribose hydrolase</fullName>
        <ecNumber evidence="1">3.2.2.6</ecNumber>
    </recommendedName>
</protein>
<dbReference type="Gene3D" id="3.40.50.300">
    <property type="entry name" value="P-loop containing nucleotide triphosphate hydrolases"/>
    <property type="match status" value="1"/>
</dbReference>
<evidence type="ECO:0000256" key="4">
    <source>
        <dbReference type="ARBA" id="ARBA00022821"/>
    </source>
</evidence>
<evidence type="ECO:0000259" key="7">
    <source>
        <dbReference type="Pfam" id="PF00931"/>
    </source>
</evidence>
<evidence type="ECO:0000259" key="8">
    <source>
        <dbReference type="Pfam" id="PF20160"/>
    </source>
</evidence>
<dbReference type="eggNOG" id="ENOG502R4BG">
    <property type="taxonomic scope" value="Eukaryota"/>
</dbReference>
<evidence type="ECO:0000259" key="10">
    <source>
        <dbReference type="Pfam" id="PF23286"/>
    </source>
</evidence>
<dbReference type="Pfam" id="PF00931">
    <property type="entry name" value="NB-ARC"/>
    <property type="match status" value="1"/>
</dbReference>
<comment type="catalytic activity">
    <reaction evidence="6">
        <text>NAD(+) + H2O = ADP-D-ribose + nicotinamide + H(+)</text>
        <dbReference type="Rhea" id="RHEA:16301"/>
        <dbReference type="ChEBI" id="CHEBI:15377"/>
        <dbReference type="ChEBI" id="CHEBI:15378"/>
        <dbReference type="ChEBI" id="CHEBI:17154"/>
        <dbReference type="ChEBI" id="CHEBI:57540"/>
        <dbReference type="ChEBI" id="CHEBI:57967"/>
        <dbReference type="EC" id="3.2.2.6"/>
    </reaction>
    <physiologicalReaction direction="left-to-right" evidence="6">
        <dbReference type="Rhea" id="RHEA:16302"/>
    </physiologicalReaction>
</comment>